<dbReference type="EMBL" id="ASRX01000031">
    <property type="protein sequence ID" value="EYF04654.1"/>
    <property type="molecule type" value="Genomic_DNA"/>
</dbReference>
<comment type="caution">
    <text evidence="11">The sequence shown here is derived from an EMBL/GenBank/DDBJ whole genome shotgun (WGS) entry which is preliminary data.</text>
</comment>
<dbReference type="PROSITE" id="PS50011">
    <property type="entry name" value="PROTEIN_KINASE_DOM"/>
    <property type="match status" value="1"/>
</dbReference>
<keyword evidence="6 7" id="KW-0067">ATP-binding</keyword>
<dbReference type="InterPro" id="IPR011009">
    <property type="entry name" value="Kinase-like_dom_sf"/>
</dbReference>
<dbReference type="PANTHER" id="PTHR43289:SF34">
    <property type="entry name" value="SERINE_THREONINE-PROTEIN KINASE YBDM-RELATED"/>
    <property type="match status" value="1"/>
</dbReference>
<evidence type="ECO:0000256" key="1">
    <source>
        <dbReference type="ARBA" id="ARBA00012513"/>
    </source>
</evidence>
<evidence type="ECO:0000313" key="11">
    <source>
        <dbReference type="EMBL" id="EYF04654.1"/>
    </source>
</evidence>
<evidence type="ECO:0000259" key="10">
    <source>
        <dbReference type="PROSITE" id="PS50011"/>
    </source>
</evidence>
<evidence type="ECO:0000256" key="9">
    <source>
        <dbReference type="SAM" id="Phobius"/>
    </source>
</evidence>
<feature type="binding site" evidence="7">
    <location>
        <position position="115"/>
    </location>
    <ligand>
        <name>ATP</name>
        <dbReference type="ChEBI" id="CHEBI:30616"/>
    </ligand>
</feature>
<dbReference type="SUPFAM" id="SSF56112">
    <property type="entry name" value="Protein kinase-like (PK-like)"/>
    <property type="match status" value="1"/>
</dbReference>
<feature type="transmembrane region" description="Helical" evidence="9">
    <location>
        <begin position="511"/>
        <end position="534"/>
    </location>
</feature>
<evidence type="ECO:0000256" key="8">
    <source>
        <dbReference type="SAM" id="MobiDB-lite"/>
    </source>
</evidence>
<dbReference type="Pfam" id="PF00069">
    <property type="entry name" value="Pkinase"/>
    <property type="match status" value="1"/>
</dbReference>
<organism evidence="11 12">
    <name type="scientific">Chondromyces apiculatus DSM 436</name>
    <dbReference type="NCBI Taxonomy" id="1192034"/>
    <lineage>
        <taxon>Bacteria</taxon>
        <taxon>Pseudomonadati</taxon>
        <taxon>Myxococcota</taxon>
        <taxon>Polyangia</taxon>
        <taxon>Polyangiales</taxon>
        <taxon>Polyangiaceae</taxon>
        <taxon>Chondromyces</taxon>
    </lineage>
</organism>
<dbReference type="AlphaFoldDB" id="A0A017T623"/>
<accession>A0A017T623</accession>
<feature type="region of interest" description="Disordered" evidence="8">
    <location>
        <begin position="361"/>
        <end position="382"/>
    </location>
</feature>
<dbReference type="EC" id="2.7.11.1" evidence="1"/>
<evidence type="ECO:0000256" key="2">
    <source>
        <dbReference type="ARBA" id="ARBA00022527"/>
    </source>
</evidence>
<feature type="transmembrane region" description="Helical" evidence="9">
    <location>
        <begin position="479"/>
        <end position="499"/>
    </location>
</feature>
<dbReference type="GO" id="GO:0004674">
    <property type="term" value="F:protein serine/threonine kinase activity"/>
    <property type="evidence" value="ECO:0007669"/>
    <property type="project" value="UniProtKB-KW"/>
</dbReference>
<feature type="domain" description="Protein kinase" evidence="10">
    <location>
        <begin position="85"/>
        <end position="359"/>
    </location>
</feature>
<gene>
    <name evidence="11" type="ORF">CAP_4330</name>
</gene>
<keyword evidence="9" id="KW-0812">Transmembrane</keyword>
<dbReference type="InterPro" id="IPR017441">
    <property type="entry name" value="Protein_kinase_ATP_BS"/>
</dbReference>
<dbReference type="Gene3D" id="1.10.510.10">
    <property type="entry name" value="Transferase(Phosphotransferase) domain 1"/>
    <property type="match status" value="1"/>
</dbReference>
<evidence type="ECO:0000256" key="4">
    <source>
        <dbReference type="ARBA" id="ARBA00022741"/>
    </source>
</evidence>
<dbReference type="PROSITE" id="PS00107">
    <property type="entry name" value="PROTEIN_KINASE_ATP"/>
    <property type="match status" value="1"/>
</dbReference>
<keyword evidence="2 11" id="KW-0723">Serine/threonine-protein kinase</keyword>
<keyword evidence="5 11" id="KW-0418">Kinase</keyword>
<dbReference type="CDD" id="cd14014">
    <property type="entry name" value="STKc_PknB_like"/>
    <property type="match status" value="1"/>
</dbReference>
<keyword evidence="12" id="KW-1185">Reference proteome</keyword>
<dbReference type="eggNOG" id="COG0515">
    <property type="taxonomic scope" value="Bacteria"/>
</dbReference>
<evidence type="ECO:0000256" key="6">
    <source>
        <dbReference type="ARBA" id="ARBA00022840"/>
    </source>
</evidence>
<reference evidence="11 12" key="1">
    <citation type="submission" date="2013-05" db="EMBL/GenBank/DDBJ databases">
        <title>Genome assembly of Chondromyces apiculatus DSM 436.</title>
        <authorList>
            <person name="Sharma G."/>
            <person name="Khatri I."/>
            <person name="Kaur C."/>
            <person name="Mayilraj S."/>
            <person name="Subramanian S."/>
        </authorList>
    </citation>
    <scope>NUCLEOTIDE SEQUENCE [LARGE SCALE GENOMIC DNA]</scope>
    <source>
        <strain evidence="11 12">DSM 436</strain>
    </source>
</reference>
<evidence type="ECO:0000313" key="12">
    <source>
        <dbReference type="Proteomes" id="UP000019678"/>
    </source>
</evidence>
<evidence type="ECO:0000256" key="3">
    <source>
        <dbReference type="ARBA" id="ARBA00022679"/>
    </source>
</evidence>
<dbReference type="Proteomes" id="UP000019678">
    <property type="component" value="Unassembled WGS sequence"/>
</dbReference>
<feature type="transmembrane region" description="Helical" evidence="9">
    <location>
        <begin position="437"/>
        <end position="458"/>
    </location>
</feature>
<dbReference type="PANTHER" id="PTHR43289">
    <property type="entry name" value="MITOGEN-ACTIVATED PROTEIN KINASE KINASE KINASE 20-RELATED"/>
    <property type="match status" value="1"/>
</dbReference>
<dbReference type="InterPro" id="IPR008271">
    <property type="entry name" value="Ser/Thr_kinase_AS"/>
</dbReference>
<keyword evidence="9" id="KW-0472">Membrane</keyword>
<evidence type="ECO:0000256" key="7">
    <source>
        <dbReference type="PROSITE-ProRule" id="PRU10141"/>
    </source>
</evidence>
<dbReference type="FunFam" id="1.10.510.10:FF:000021">
    <property type="entry name" value="Serine/threonine protein kinase"/>
    <property type="match status" value="1"/>
</dbReference>
<keyword evidence="9" id="KW-1133">Transmembrane helix</keyword>
<dbReference type="InterPro" id="IPR000719">
    <property type="entry name" value="Prot_kinase_dom"/>
</dbReference>
<dbReference type="Gene3D" id="3.30.200.20">
    <property type="entry name" value="Phosphorylase Kinase, domain 1"/>
    <property type="match status" value="1"/>
</dbReference>
<evidence type="ECO:0000256" key="5">
    <source>
        <dbReference type="ARBA" id="ARBA00022777"/>
    </source>
</evidence>
<dbReference type="STRING" id="1192034.CAP_4330"/>
<proteinExistence type="predicted"/>
<dbReference type="GO" id="GO:0005524">
    <property type="term" value="F:ATP binding"/>
    <property type="evidence" value="ECO:0007669"/>
    <property type="project" value="UniProtKB-UniRule"/>
</dbReference>
<protein>
    <recommendedName>
        <fullName evidence="1">non-specific serine/threonine protein kinase</fullName>
        <ecNumber evidence="1">2.7.11.1</ecNumber>
    </recommendedName>
</protein>
<dbReference type="SMART" id="SM00220">
    <property type="entry name" value="S_TKc"/>
    <property type="match status" value="1"/>
</dbReference>
<keyword evidence="4 7" id="KW-0547">Nucleotide-binding</keyword>
<sequence>MRPPGGALRSQADLQLAHASTTYPSSPESLTGFTSSGSLAKVCPTCSVHYPAEFKVCPRDASTLQDAEDDILRDEYVGKTLNETYTIVRVIGEGGMGRVYEARHTRIGTKRFAIKMLHPEFARQPQVLSRFHREAEAAATVQSPYVVDVFDVDRTQDGRPFLVSEFLDGKEFAEFLAEGGRMAVGPAVRVVRQICNALSAAHARGVVHRDMKPENVFLTGNLDMPIAKVIDFGISKVDDNSGGTALTKTGMIMGTPSYMAPEQARGERVDHRADIYAVGAILYCALTGQRPFDRGDPTATLTAVLTEDPPRPRSLEASIPAELEMVIQRAMAKAPHDRYQSMDDFDLDLAPYDTSQPELLDGAAASVPGTGRPSMSSRAGLTVVGRSKTQEVTMARPLIVLLSVLGLFGVASGVITMVTAIVRLARGGKATDNLTSFEAVLLTLGIAFTLITPTILGVRYVSRSVWDNSMKSVALAERLRAPVMVALCGYGFASLLVRSVEAVVLRRAAGIAWPVWDLLLFLVAVGGGVGAYYVTRDERR</sequence>
<name>A0A017T623_9BACT</name>
<keyword evidence="3" id="KW-0808">Transferase</keyword>
<dbReference type="PROSITE" id="PS00108">
    <property type="entry name" value="PROTEIN_KINASE_ST"/>
    <property type="match status" value="1"/>
</dbReference>
<feature type="transmembrane region" description="Helical" evidence="9">
    <location>
        <begin position="398"/>
        <end position="425"/>
    </location>
</feature>